<name>A0A4Y7PJ16_9AGAM</name>
<accession>A0A4Y7PJ16</accession>
<evidence type="ECO:0000313" key="3">
    <source>
        <dbReference type="Proteomes" id="UP000294933"/>
    </source>
</evidence>
<dbReference type="EMBL" id="ML170341">
    <property type="protein sequence ID" value="TDL14410.1"/>
    <property type="molecule type" value="Genomic_DNA"/>
</dbReference>
<feature type="region of interest" description="Disordered" evidence="1">
    <location>
        <begin position="171"/>
        <end position="194"/>
    </location>
</feature>
<gene>
    <name evidence="2" type="ORF">BD410DRAFT_846044</name>
</gene>
<reference evidence="2 3" key="1">
    <citation type="submission" date="2018-06" db="EMBL/GenBank/DDBJ databases">
        <title>A transcriptomic atlas of mushroom development highlights an independent origin of complex multicellularity.</title>
        <authorList>
            <consortium name="DOE Joint Genome Institute"/>
            <person name="Krizsan K."/>
            <person name="Almasi E."/>
            <person name="Merenyi Z."/>
            <person name="Sahu N."/>
            <person name="Viragh M."/>
            <person name="Koszo T."/>
            <person name="Mondo S."/>
            <person name="Kiss B."/>
            <person name="Balint B."/>
            <person name="Kues U."/>
            <person name="Barry K."/>
            <person name="Hegedus J.C."/>
            <person name="Henrissat B."/>
            <person name="Johnson J."/>
            <person name="Lipzen A."/>
            <person name="Ohm R."/>
            <person name="Nagy I."/>
            <person name="Pangilinan J."/>
            <person name="Yan J."/>
            <person name="Xiong Y."/>
            <person name="Grigoriev I.V."/>
            <person name="Hibbett D.S."/>
            <person name="Nagy L.G."/>
        </authorList>
    </citation>
    <scope>NUCLEOTIDE SEQUENCE [LARGE SCALE GENOMIC DNA]</scope>
    <source>
        <strain evidence="2 3">SZMC22713</strain>
    </source>
</reference>
<dbReference type="Proteomes" id="UP000294933">
    <property type="component" value="Unassembled WGS sequence"/>
</dbReference>
<protein>
    <submittedName>
        <fullName evidence="2">Uncharacterized protein</fullName>
    </submittedName>
</protein>
<sequence>MTGSKTIIDETPVDAIIEVGYALRDPYTVSDDLRLKIINNIIPTLEWIAQHILFPLNHVGTLTQDDKLFKDHWGSGIGNIPITLPPPERSHHWDVLEMYGCLEDRGDDITPLPDFGAFQILNKRNNSTVEENSPLVSYIPPPRLPKHLDTTIPSRSTPVIHIQIRGLDMDAPANKAKPKGLHSRAPNDTRAKSTEWTARQRELAAQAKVPANLEELERMVNEGWKDGVRTREHYVKVPAELVTQ</sequence>
<dbReference type="AlphaFoldDB" id="A0A4Y7PJ16"/>
<dbReference type="VEuPathDB" id="FungiDB:BD410DRAFT_846044"/>
<proteinExistence type="predicted"/>
<evidence type="ECO:0000313" key="2">
    <source>
        <dbReference type="EMBL" id="TDL14410.1"/>
    </source>
</evidence>
<organism evidence="2 3">
    <name type="scientific">Rickenella mellea</name>
    <dbReference type="NCBI Taxonomy" id="50990"/>
    <lineage>
        <taxon>Eukaryota</taxon>
        <taxon>Fungi</taxon>
        <taxon>Dikarya</taxon>
        <taxon>Basidiomycota</taxon>
        <taxon>Agaricomycotina</taxon>
        <taxon>Agaricomycetes</taxon>
        <taxon>Hymenochaetales</taxon>
        <taxon>Rickenellaceae</taxon>
        <taxon>Rickenella</taxon>
    </lineage>
</organism>
<evidence type="ECO:0000256" key="1">
    <source>
        <dbReference type="SAM" id="MobiDB-lite"/>
    </source>
</evidence>
<feature type="compositionally biased region" description="Basic and acidic residues" evidence="1">
    <location>
        <begin position="185"/>
        <end position="194"/>
    </location>
</feature>
<keyword evidence="3" id="KW-1185">Reference proteome</keyword>